<evidence type="ECO:0000313" key="2">
    <source>
        <dbReference type="Proteomes" id="UP001149090"/>
    </source>
</evidence>
<dbReference type="InterPro" id="IPR036322">
    <property type="entry name" value="WD40_repeat_dom_sf"/>
</dbReference>
<dbReference type="OrthoDB" id="338622at2759"/>
<reference evidence="1" key="1">
    <citation type="submission" date="2022-10" db="EMBL/GenBank/DDBJ databases">
        <title>Novel sulphate-reducing endosymbionts in the free-living metamonad Anaeramoeba.</title>
        <authorList>
            <person name="Jerlstrom-Hultqvist J."/>
            <person name="Cepicka I."/>
            <person name="Gallot-Lavallee L."/>
            <person name="Salas-Leiva D."/>
            <person name="Curtis B.A."/>
            <person name="Zahonova K."/>
            <person name="Pipaliya S."/>
            <person name="Dacks J."/>
            <person name="Roger A.J."/>
        </authorList>
    </citation>
    <scope>NUCLEOTIDE SEQUENCE</scope>
    <source>
        <strain evidence="1">BMAN</strain>
    </source>
</reference>
<dbReference type="Proteomes" id="UP001149090">
    <property type="component" value="Unassembled WGS sequence"/>
</dbReference>
<dbReference type="SMART" id="SM00320">
    <property type="entry name" value="WD40"/>
    <property type="match status" value="7"/>
</dbReference>
<proteinExistence type="predicted"/>
<dbReference type="AlphaFoldDB" id="A0A9Q0LS35"/>
<accession>A0A9Q0LS35</accession>
<dbReference type="InterPro" id="IPR015943">
    <property type="entry name" value="WD40/YVTN_repeat-like_dom_sf"/>
</dbReference>
<evidence type="ECO:0000313" key="1">
    <source>
        <dbReference type="EMBL" id="KAJ5078002.1"/>
    </source>
</evidence>
<dbReference type="EMBL" id="JAPDFW010000055">
    <property type="protein sequence ID" value="KAJ5078002.1"/>
    <property type="molecule type" value="Genomic_DNA"/>
</dbReference>
<name>A0A9Q0LS35_ANAIG</name>
<dbReference type="Pfam" id="PF00400">
    <property type="entry name" value="WD40"/>
    <property type="match status" value="1"/>
</dbReference>
<gene>
    <name evidence="1" type="ORF">M0811_05259</name>
</gene>
<dbReference type="PANTHER" id="PTHR44099">
    <property type="entry name" value="RABCONNECTIN-3B, ISOFORM A"/>
    <property type="match status" value="1"/>
</dbReference>
<keyword evidence="2" id="KW-1185">Reference proteome</keyword>
<protein>
    <submittedName>
        <fullName evidence="1">Rabconnectin-3b isoform a</fullName>
    </submittedName>
</protein>
<organism evidence="1 2">
    <name type="scientific">Anaeramoeba ignava</name>
    <name type="common">Anaerobic marine amoeba</name>
    <dbReference type="NCBI Taxonomy" id="1746090"/>
    <lineage>
        <taxon>Eukaryota</taxon>
        <taxon>Metamonada</taxon>
        <taxon>Anaeramoebidae</taxon>
        <taxon>Anaeramoeba</taxon>
    </lineage>
</organism>
<dbReference type="InterPro" id="IPR001680">
    <property type="entry name" value="WD40_rpt"/>
</dbReference>
<dbReference type="SUPFAM" id="SSF50978">
    <property type="entry name" value="WD40 repeat-like"/>
    <property type="match status" value="3"/>
</dbReference>
<dbReference type="PANTHER" id="PTHR44099:SF4">
    <property type="entry name" value="RABCONNECTIN-3B, ISOFORM A"/>
    <property type="match status" value="1"/>
</dbReference>
<comment type="caution">
    <text evidence="1">The sequence shown here is derived from an EMBL/GenBank/DDBJ whole genome shotgun (WGS) entry which is preliminary data.</text>
</comment>
<sequence>MENSKIKLLLWKNLNSFSYSISSLLLSKNSIHLITGDLNGNVILWKFFKNQFIKKMFLLAHNSKITSIIEIIYFSEKSFITVSIDGFVAIWKFKDGLCLKLFPNLLSCSPKIIKQIPNHLFKFVAVGESNIIEIFDIEKSQVIQVLYGHDTWISSVYLSSFQVNEYTLMISLGNDGKLCFWKFDPNSNDNQNQNSDQFLLRRVTISIENIISSTFSPNEELFLVVSDLFIQIYDCKGVKIYYTINCLKNEFWKDAYFLDSFHIVAFTRYGKCFIYQIPKLEKENLISLSQAFLKADLSSKSIKTKNTRKSNDSNLLKMKKSKTEPNISSNIPHKQISFNFFENLNSPSILAILNQKLENGESTIFANYNSKFIISGDSSGSISLWKWEQIIQEVNQFYPKKINITSLSKNINENENERKKDPFITSTLFFEKESQNQILIINGYSNGEITVKYFPLSSSKPIKFIGDHSDRIITLFVAEFLNKNKSEYYLISVSKDYIICVWDLTKKIKIATFSHHIALIKYIIQPSKNQNLLLFIDEDNVVSICDPLKNQIFHILGHSKNSKIVKIYWEKSSLNLGVEFENCLLYFWNLRKGKLDRVIENQNQFYLSSFVKYPQNYLVYTRNEKQNQFVLEQRKTFQKNLNFLSFSQIGSGYNNIILLDIVLFLETMIRRLKQGKVLKNKFQLIEYFIELDNMNIFEKSLKKNPNNQEQNIEFGLVGNSNTLTLFISQEESSLDNLKKNNPMFASIVSLLSVSFGMSLAKLPKKKYQILGTQMALNYIEKMIQEMNNQHLISIFENLFKYWMHSNEDIQQSSRSILQYISNQIEAKKIIKLTSKWRQNVQISSTKTLKANNLLLLGVLCLYCSNHVEKSFQSKIVSNLIKLVQKKEIQGLIAIELITTQFSSFKQYIPNIDQFIGFVFQYVLIEKNEIFFTTSRSILFSIGFLEPGLILLTLKNEIQKNQFTKIQFEKILSVIFEIVSKKPIIFTDYIFKIVEITLQIFPIEGSSNSDNLLKIEEIFHLLSNTYQIFAYHQEIRKILIGTESKVIFYDLNNSKIEPLISYHKSNITNVSFSPNGKLFASFSLDDKLLLIWKIKNSTFSKKLKKLTNLFKSIQTPDFSSLLNQKINRKIDRFKNIELFWTNSSIISLKIESNQYNFKIK</sequence>
<dbReference type="Gene3D" id="2.130.10.10">
    <property type="entry name" value="YVTN repeat-like/Quinoprotein amine dehydrogenase"/>
    <property type="match status" value="3"/>
</dbReference>
<dbReference type="GO" id="GO:0005737">
    <property type="term" value="C:cytoplasm"/>
    <property type="evidence" value="ECO:0007669"/>
    <property type="project" value="TreeGrafter"/>
</dbReference>
<dbReference type="InterPro" id="IPR049916">
    <property type="entry name" value="WDR72-like"/>
</dbReference>